<organism evidence="1 2">
    <name type="scientific">Wenjunlia tyrosinilytica</name>
    <dbReference type="NCBI Taxonomy" id="1544741"/>
    <lineage>
        <taxon>Bacteria</taxon>
        <taxon>Bacillati</taxon>
        <taxon>Actinomycetota</taxon>
        <taxon>Actinomycetes</taxon>
        <taxon>Kitasatosporales</taxon>
        <taxon>Streptomycetaceae</taxon>
        <taxon>Wenjunlia</taxon>
    </lineage>
</organism>
<dbReference type="AlphaFoldDB" id="A0A917ZV13"/>
<reference evidence="1" key="2">
    <citation type="submission" date="2020-09" db="EMBL/GenBank/DDBJ databases">
        <authorList>
            <person name="Sun Q."/>
            <person name="Zhou Y."/>
        </authorList>
    </citation>
    <scope>NUCLEOTIDE SEQUENCE</scope>
    <source>
        <strain evidence="1">CGMCC 4.7201</strain>
    </source>
</reference>
<evidence type="ECO:0000313" key="2">
    <source>
        <dbReference type="Proteomes" id="UP000641932"/>
    </source>
</evidence>
<gene>
    <name evidence="1" type="ORF">GCM10012280_53040</name>
</gene>
<evidence type="ECO:0000313" key="1">
    <source>
        <dbReference type="EMBL" id="GGO95563.1"/>
    </source>
</evidence>
<reference evidence="1" key="1">
    <citation type="journal article" date="2014" name="Int. J. Syst. Evol. Microbiol.">
        <title>Complete genome sequence of Corynebacterium casei LMG S-19264T (=DSM 44701T), isolated from a smear-ripened cheese.</title>
        <authorList>
            <consortium name="US DOE Joint Genome Institute (JGI-PGF)"/>
            <person name="Walter F."/>
            <person name="Albersmeier A."/>
            <person name="Kalinowski J."/>
            <person name="Ruckert C."/>
        </authorList>
    </citation>
    <scope>NUCLEOTIDE SEQUENCE</scope>
    <source>
        <strain evidence="1">CGMCC 4.7201</strain>
    </source>
</reference>
<accession>A0A917ZV13</accession>
<dbReference type="EMBL" id="BMMS01000026">
    <property type="protein sequence ID" value="GGO95563.1"/>
    <property type="molecule type" value="Genomic_DNA"/>
</dbReference>
<proteinExistence type="predicted"/>
<keyword evidence="2" id="KW-1185">Reference proteome</keyword>
<comment type="caution">
    <text evidence="1">The sequence shown here is derived from an EMBL/GenBank/DDBJ whole genome shotgun (WGS) entry which is preliminary data.</text>
</comment>
<protein>
    <submittedName>
        <fullName evidence="1">Uncharacterized protein</fullName>
    </submittedName>
</protein>
<dbReference type="Proteomes" id="UP000641932">
    <property type="component" value="Unassembled WGS sequence"/>
</dbReference>
<name>A0A917ZV13_9ACTN</name>
<sequence length="77" mass="8257">MRSAAGRAGRAVDVSDDTARPAQDMVVVVPDASLEPGRTADRFAAAYESRCGKRAEGRTHDVKDDDVKANMAHIRST</sequence>